<feature type="compositionally biased region" description="Basic residues" evidence="1">
    <location>
        <begin position="408"/>
        <end position="431"/>
    </location>
</feature>
<feature type="region of interest" description="Disordered" evidence="1">
    <location>
        <begin position="220"/>
        <end position="313"/>
    </location>
</feature>
<feature type="non-terminal residue" evidence="2">
    <location>
        <position position="455"/>
    </location>
</feature>
<dbReference type="GO" id="GO:0003992">
    <property type="term" value="F:N2-acetyl-L-ornithine:2-oxoglutarate 5-aminotransferase activity"/>
    <property type="evidence" value="ECO:0007669"/>
    <property type="project" value="UniProtKB-EC"/>
</dbReference>
<accession>A0A6J4HPZ5</accession>
<evidence type="ECO:0000256" key="1">
    <source>
        <dbReference type="SAM" id="MobiDB-lite"/>
    </source>
</evidence>
<feature type="compositionally biased region" description="Pro residues" evidence="1">
    <location>
        <begin position="241"/>
        <end position="250"/>
    </location>
</feature>
<sequence>DCDVRPGAGAADAHRRARATVAGALGPRRRLPRVELVARCPVVAPGAEGRPGRGGARRRRQPLRRLLLRRSGGQPRPRPSRSGPGGGRGGREPHALLRLRHAGPRRVLRGTGPDPAPGPADVPDVFDRGRGRGGRAAPGQVVHRGLRGHLLPSGVARPHPGRHVAHGWVPPQARLRAVRPRSAAQPQRQLLPVPARAHPGPVRGGVCGAGGPGVRAVQRAAAGGGDRGAGPGRGRCDPLPTGVPRPPAQPVRPHGGIADLRRDPHRGGSHGADVGLRVDRSGARRPPRREGTGRRLPHLPDRLPPRGARRRSLRATGCRCVDLRQRQPRMCRGHRRPRHVGGRRRSGQRRAGGRPHAGRLARAGRAPPDHRRRPRGGDAHGLGAGHRPHVQDAGHPGRCPPAHDRHGPARRARGRGRRRPPHHPAAGHHRGHGDGRDRSPRRGPQRGRVDGGGRV</sequence>
<feature type="region of interest" description="Disordered" evidence="1">
    <location>
        <begin position="329"/>
        <end position="455"/>
    </location>
</feature>
<dbReference type="EC" id="2.6.1.11" evidence="2"/>
<keyword evidence="2" id="KW-0808">Transferase</keyword>
<feature type="compositionally biased region" description="Basic residues" evidence="1">
    <location>
        <begin position="55"/>
        <end position="68"/>
    </location>
</feature>
<organism evidence="2">
    <name type="scientific">uncultured Acidimicrobiales bacterium</name>
    <dbReference type="NCBI Taxonomy" id="310071"/>
    <lineage>
        <taxon>Bacteria</taxon>
        <taxon>Bacillati</taxon>
        <taxon>Actinomycetota</taxon>
        <taxon>Acidimicrobiia</taxon>
        <taxon>Acidimicrobiales</taxon>
        <taxon>environmental samples</taxon>
    </lineage>
</organism>
<reference evidence="2" key="1">
    <citation type="submission" date="2020-02" db="EMBL/GenBank/DDBJ databases">
        <authorList>
            <person name="Meier V. D."/>
        </authorList>
    </citation>
    <scope>NUCLEOTIDE SEQUENCE</scope>
    <source>
        <strain evidence="2">AVDCRST_MAG10</strain>
    </source>
</reference>
<proteinExistence type="predicted"/>
<feature type="compositionally biased region" description="Basic residues" evidence="1">
    <location>
        <begin position="97"/>
        <end position="108"/>
    </location>
</feature>
<protein>
    <submittedName>
        <fullName evidence="2">Acetylornithine aminotransferase</fullName>
        <ecNumber evidence="2">2.6.1.11</ecNumber>
    </submittedName>
</protein>
<feature type="compositionally biased region" description="Basic residues" evidence="1">
    <location>
        <begin position="329"/>
        <end position="359"/>
    </location>
</feature>
<feature type="non-terminal residue" evidence="2">
    <location>
        <position position="1"/>
    </location>
</feature>
<feature type="compositionally biased region" description="Basic and acidic residues" evidence="1">
    <location>
        <begin position="276"/>
        <end position="304"/>
    </location>
</feature>
<feature type="region of interest" description="Disordered" evidence="1">
    <location>
        <begin position="40"/>
        <end position="144"/>
    </location>
</feature>
<keyword evidence="2" id="KW-0032">Aminotransferase</keyword>
<dbReference type="AlphaFoldDB" id="A0A6J4HPZ5"/>
<evidence type="ECO:0000313" key="2">
    <source>
        <dbReference type="EMBL" id="CAA9230239.1"/>
    </source>
</evidence>
<name>A0A6J4HPZ5_9ACTN</name>
<feature type="compositionally biased region" description="Gly residues" evidence="1">
    <location>
        <begin position="222"/>
        <end position="233"/>
    </location>
</feature>
<dbReference type="EMBL" id="CADCTB010000076">
    <property type="protein sequence ID" value="CAA9230239.1"/>
    <property type="molecule type" value="Genomic_DNA"/>
</dbReference>
<gene>
    <name evidence="2" type="ORF">AVDCRST_MAG10-1129</name>
</gene>